<organism evidence="1 2">
    <name type="scientific">Meloidogyne enterolobii</name>
    <name type="common">Root-knot nematode worm</name>
    <name type="synonym">Meloidogyne mayaguensis</name>
    <dbReference type="NCBI Taxonomy" id="390850"/>
    <lineage>
        <taxon>Eukaryota</taxon>
        <taxon>Metazoa</taxon>
        <taxon>Ecdysozoa</taxon>
        <taxon>Nematoda</taxon>
        <taxon>Chromadorea</taxon>
        <taxon>Rhabditida</taxon>
        <taxon>Tylenchina</taxon>
        <taxon>Tylenchomorpha</taxon>
        <taxon>Tylenchoidea</taxon>
        <taxon>Meloidogynidae</taxon>
        <taxon>Meloidogyninae</taxon>
        <taxon>Meloidogyne</taxon>
    </lineage>
</organism>
<comment type="caution">
    <text evidence="1">The sequence shown here is derived from an EMBL/GenBank/DDBJ whole genome shotgun (WGS) entry which is preliminary data.</text>
</comment>
<proteinExistence type="predicted"/>
<reference evidence="1" key="1">
    <citation type="submission" date="2023-11" db="EMBL/GenBank/DDBJ databases">
        <authorList>
            <person name="Poullet M."/>
        </authorList>
    </citation>
    <scope>NUCLEOTIDE SEQUENCE</scope>
    <source>
        <strain evidence="1">E1834</strain>
    </source>
</reference>
<accession>A0ACB0Y9C6</accession>
<evidence type="ECO:0000313" key="2">
    <source>
        <dbReference type="Proteomes" id="UP001497535"/>
    </source>
</evidence>
<evidence type="ECO:0000313" key="1">
    <source>
        <dbReference type="EMBL" id="CAK5035932.1"/>
    </source>
</evidence>
<dbReference type="EMBL" id="CAVMJV010000008">
    <property type="protein sequence ID" value="CAK5035932.1"/>
    <property type="molecule type" value="Genomic_DNA"/>
</dbReference>
<gene>
    <name evidence="1" type="ORF">MENTE1834_LOCUS8861</name>
</gene>
<name>A0ACB0Y9C6_MELEN</name>
<dbReference type="Proteomes" id="UP001497535">
    <property type="component" value="Unassembled WGS sequence"/>
</dbReference>
<protein>
    <submittedName>
        <fullName evidence="1">Uncharacterized protein</fullName>
    </submittedName>
</protein>
<sequence length="98" mass="11565">MYIKDGPGHIYPDNQNFFFDPKSKIGFKEKFETVRPILRISLSLLSLPFSLLVFSHLCIQFLRVFSDLAEIKRCPQYMIFFGSKNVPKIFSSKKKFFF</sequence>
<keyword evidence="2" id="KW-1185">Reference proteome</keyword>